<proteinExistence type="predicted"/>
<feature type="transmembrane region" description="Helical" evidence="1">
    <location>
        <begin position="98"/>
        <end position="116"/>
    </location>
</feature>
<protein>
    <recommendedName>
        <fullName evidence="2">DUF7727 domain-containing protein</fullName>
    </recommendedName>
</protein>
<dbReference type="EMBL" id="WTXG01000005">
    <property type="protein sequence ID" value="KAI0305732.1"/>
    <property type="molecule type" value="Genomic_DNA"/>
</dbReference>
<organism evidence="3 4">
    <name type="scientific">Multifurca ochricompacta</name>
    <dbReference type="NCBI Taxonomy" id="376703"/>
    <lineage>
        <taxon>Eukaryota</taxon>
        <taxon>Fungi</taxon>
        <taxon>Dikarya</taxon>
        <taxon>Basidiomycota</taxon>
        <taxon>Agaricomycotina</taxon>
        <taxon>Agaricomycetes</taxon>
        <taxon>Russulales</taxon>
        <taxon>Russulaceae</taxon>
        <taxon>Multifurca</taxon>
    </lineage>
</organism>
<feature type="transmembrane region" description="Helical" evidence="1">
    <location>
        <begin position="67"/>
        <end position="86"/>
    </location>
</feature>
<gene>
    <name evidence="3" type="ORF">B0F90DRAFT_1624661</name>
</gene>
<feature type="transmembrane region" description="Helical" evidence="1">
    <location>
        <begin position="122"/>
        <end position="142"/>
    </location>
</feature>
<dbReference type="InterPro" id="IPR056144">
    <property type="entry name" value="DUF7727"/>
</dbReference>
<reference evidence="3" key="1">
    <citation type="journal article" date="2022" name="New Phytol.">
        <title>Evolutionary transition to the ectomycorrhizal habit in the genomes of a hyperdiverse lineage of mushroom-forming fungi.</title>
        <authorList>
            <person name="Looney B."/>
            <person name="Miyauchi S."/>
            <person name="Morin E."/>
            <person name="Drula E."/>
            <person name="Courty P.E."/>
            <person name="Kohler A."/>
            <person name="Kuo A."/>
            <person name="LaButti K."/>
            <person name="Pangilinan J."/>
            <person name="Lipzen A."/>
            <person name="Riley R."/>
            <person name="Andreopoulos W."/>
            <person name="He G."/>
            <person name="Johnson J."/>
            <person name="Nolan M."/>
            <person name="Tritt A."/>
            <person name="Barry K.W."/>
            <person name="Grigoriev I.V."/>
            <person name="Nagy L.G."/>
            <person name="Hibbett D."/>
            <person name="Henrissat B."/>
            <person name="Matheny P.B."/>
            <person name="Labbe J."/>
            <person name="Martin F.M."/>
        </authorList>
    </citation>
    <scope>NUCLEOTIDE SEQUENCE</scope>
    <source>
        <strain evidence="3">BPL690</strain>
    </source>
</reference>
<evidence type="ECO:0000256" key="1">
    <source>
        <dbReference type="SAM" id="Phobius"/>
    </source>
</evidence>
<dbReference type="PANTHER" id="PTHR40629:SF1">
    <property type="entry name" value="PRO41 PROTEIN"/>
    <property type="match status" value="1"/>
</dbReference>
<dbReference type="PANTHER" id="PTHR40629">
    <property type="entry name" value="PRO41 PROTEIN"/>
    <property type="match status" value="1"/>
</dbReference>
<keyword evidence="4" id="KW-1185">Reference proteome</keyword>
<comment type="caution">
    <text evidence="3">The sequence shown here is derived from an EMBL/GenBank/DDBJ whole genome shotgun (WGS) entry which is preliminary data.</text>
</comment>
<evidence type="ECO:0000313" key="4">
    <source>
        <dbReference type="Proteomes" id="UP001203297"/>
    </source>
</evidence>
<evidence type="ECO:0000313" key="3">
    <source>
        <dbReference type="EMBL" id="KAI0305732.1"/>
    </source>
</evidence>
<dbReference type="AlphaFoldDB" id="A0AAD4M8G3"/>
<evidence type="ECO:0000259" key="2">
    <source>
        <dbReference type="Pfam" id="PF24853"/>
    </source>
</evidence>
<keyword evidence="1" id="KW-1133">Transmembrane helix</keyword>
<dbReference type="Pfam" id="PF24853">
    <property type="entry name" value="DUF7727"/>
    <property type="match status" value="1"/>
</dbReference>
<feature type="transmembrane region" description="Helical" evidence="1">
    <location>
        <begin position="12"/>
        <end position="31"/>
    </location>
</feature>
<dbReference type="Proteomes" id="UP001203297">
    <property type="component" value="Unassembled WGS sequence"/>
</dbReference>
<keyword evidence="1" id="KW-0812">Transmembrane</keyword>
<feature type="domain" description="DUF7727" evidence="2">
    <location>
        <begin position="1"/>
        <end position="140"/>
    </location>
</feature>
<name>A0AAD4M8G3_9AGAM</name>
<sequence length="155" mass="17696">MGKLIWHEYSRYVSITASVYTVWAGYFGLLYRKFFWDFVNGIRRNPGGIQPAKQDAFFINIMVKAPVIQTISIILGLVILALEYPAPFMKGTAVHRSLITRVMLLVFQVFFAILFYQGTNGAIWSLVAIFGYTRAIMIGEVMKDAKDNKSKRERA</sequence>
<accession>A0AAD4M8G3</accession>
<keyword evidence="1" id="KW-0472">Membrane</keyword>